<dbReference type="EMBL" id="JACHGW010000002">
    <property type="protein sequence ID" value="MBB6049936.1"/>
    <property type="molecule type" value="Genomic_DNA"/>
</dbReference>
<feature type="signal peptide" evidence="1">
    <location>
        <begin position="1"/>
        <end position="25"/>
    </location>
</feature>
<accession>A0A7W9W6A4</accession>
<reference evidence="2 3" key="1">
    <citation type="submission" date="2020-08" db="EMBL/GenBank/DDBJ databases">
        <title>Genomic Encyclopedia of Type Strains, Phase IV (KMG-IV): sequencing the most valuable type-strain genomes for metagenomic binning, comparative biology and taxonomic classification.</title>
        <authorList>
            <person name="Goeker M."/>
        </authorList>
    </citation>
    <scope>NUCLEOTIDE SEQUENCE [LARGE SCALE GENOMIC DNA]</scope>
    <source>
        <strain evidence="2 3">DSM 23562</strain>
    </source>
</reference>
<comment type="caution">
    <text evidence="2">The sequence shown here is derived from an EMBL/GenBank/DDBJ whole genome shotgun (WGS) entry which is preliminary data.</text>
</comment>
<evidence type="ECO:0000313" key="2">
    <source>
        <dbReference type="EMBL" id="MBB6049936.1"/>
    </source>
</evidence>
<keyword evidence="3" id="KW-1185">Reference proteome</keyword>
<dbReference type="RefSeq" id="WP_184193948.1">
    <property type="nucleotide sequence ID" value="NZ_JACHGW010000002.1"/>
</dbReference>
<keyword evidence="1" id="KW-0732">Signal</keyword>
<sequence>MKHIGSILGVAGLLVVMSASRPAKAQGNNELIDAIAGEINRVRARPDKVASELKGQKEALIAARVKVGDSKEDATKAIESCILDLENIPTKYDRLEKIYLDGTLTSTAQFFADSREPSKPASSRQIYAKMLKGGYRPPLPLPISKDSFEEILLTLPSKGTNSEKAKEIIQDLLIDGGASNISSGYLRRCFILDYRLVSIPPKQAAYRVVFAGIGVKGESLRIQYLVRPR</sequence>
<dbReference type="AlphaFoldDB" id="A0A7W9W6A4"/>
<feature type="chain" id="PRO_5030854124" evidence="1">
    <location>
        <begin position="26"/>
        <end position="229"/>
    </location>
</feature>
<dbReference type="Proteomes" id="UP000520814">
    <property type="component" value="Unassembled WGS sequence"/>
</dbReference>
<organism evidence="2 3">
    <name type="scientific">Armatimonas rosea</name>
    <dbReference type="NCBI Taxonomy" id="685828"/>
    <lineage>
        <taxon>Bacteria</taxon>
        <taxon>Bacillati</taxon>
        <taxon>Armatimonadota</taxon>
        <taxon>Armatimonadia</taxon>
        <taxon>Armatimonadales</taxon>
        <taxon>Armatimonadaceae</taxon>
        <taxon>Armatimonas</taxon>
    </lineage>
</organism>
<name>A0A7W9W6A4_ARMRO</name>
<evidence type="ECO:0000256" key="1">
    <source>
        <dbReference type="SAM" id="SignalP"/>
    </source>
</evidence>
<gene>
    <name evidence="2" type="ORF">HNQ39_001727</name>
</gene>
<protein>
    <submittedName>
        <fullName evidence="2">Uncharacterized protein</fullName>
    </submittedName>
</protein>
<evidence type="ECO:0000313" key="3">
    <source>
        <dbReference type="Proteomes" id="UP000520814"/>
    </source>
</evidence>
<proteinExistence type="predicted"/>